<sequence>MRICAGENDIPDRGVLLYSRNASSSKFRQHPRGYGQIGSHFVHYLNHFWIIINMILNEVTGQKISKVHVLPREIFHFRVVHQ</sequence>
<proteinExistence type="predicted"/>
<keyword evidence="1" id="KW-0371">Homeobox</keyword>
<organism evidence="1 3">
    <name type="scientific">Frankliniella fusca</name>
    <dbReference type="NCBI Taxonomy" id="407009"/>
    <lineage>
        <taxon>Eukaryota</taxon>
        <taxon>Metazoa</taxon>
        <taxon>Ecdysozoa</taxon>
        <taxon>Arthropoda</taxon>
        <taxon>Hexapoda</taxon>
        <taxon>Insecta</taxon>
        <taxon>Pterygota</taxon>
        <taxon>Neoptera</taxon>
        <taxon>Paraneoptera</taxon>
        <taxon>Thysanoptera</taxon>
        <taxon>Terebrantia</taxon>
        <taxon>Thripoidea</taxon>
        <taxon>Thripidae</taxon>
        <taxon>Frankliniella</taxon>
    </lineage>
</organism>
<gene>
    <name evidence="1" type="ORF">KUF71_016353</name>
    <name evidence="2" type="ORF">KUF71_016362</name>
</gene>
<dbReference type="AlphaFoldDB" id="A0AAE1LPQ7"/>
<dbReference type="EMBL" id="JAHWGI010001310">
    <property type="protein sequence ID" value="KAK3928079.1"/>
    <property type="molecule type" value="Genomic_DNA"/>
</dbReference>
<reference evidence="1" key="1">
    <citation type="submission" date="2021-07" db="EMBL/GenBank/DDBJ databases">
        <authorList>
            <person name="Catto M.A."/>
            <person name="Jacobson A."/>
            <person name="Kennedy G."/>
            <person name="Labadie P."/>
            <person name="Hunt B.G."/>
            <person name="Srinivasan R."/>
        </authorList>
    </citation>
    <scope>NUCLEOTIDE SEQUENCE</scope>
    <source>
        <strain evidence="1">PL_HMW_Pooled</strain>
        <tissue evidence="1">Head</tissue>
    </source>
</reference>
<keyword evidence="3" id="KW-1185">Reference proteome</keyword>
<evidence type="ECO:0000313" key="1">
    <source>
        <dbReference type="EMBL" id="KAK3928071.1"/>
    </source>
</evidence>
<dbReference type="GO" id="GO:0003677">
    <property type="term" value="F:DNA binding"/>
    <property type="evidence" value="ECO:0007669"/>
    <property type="project" value="UniProtKB-KW"/>
</dbReference>
<keyword evidence="1" id="KW-0238">DNA-binding</keyword>
<evidence type="ECO:0000313" key="2">
    <source>
        <dbReference type="EMBL" id="KAK3928079.1"/>
    </source>
</evidence>
<comment type="caution">
    <text evidence="1">The sequence shown here is derived from an EMBL/GenBank/DDBJ whole genome shotgun (WGS) entry which is preliminary data.</text>
</comment>
<reference evidence="1" key="2">
    <citation type="journal article" date="2023" name="BMC Genomics">
        <title>Pest status, molecular evolution, and epigenetic factors derived from the genome assembly of Frankliniella fusca, a thysanopteran phytovirus vector.</title>
        <authorList>
            <person name="Catto M.A."/>
            <person name="Labadie P.E."/>
            <person name="Jacobson A.L."/>
            <person name="Kennedy G.G."/>
            <person name="Srinivasan R."/>
            <person name="Hunt B.G."/>
        </authorList>
    </citation>
    <scope>NUCLEOTIDE SEQUENCE</scope>
    <source>
        <strain evidence="1">PL_HMW_Pooled</strain>
    </source>
</reference>
<dbReference type="Proteomes" id="UP001219518">
    <property type="component" value="Unassembled WGS sequence"/>
</dbReference>
<dbReference type="EMBL" id="JAHWGI010001310">
    <property type="protein sequence ID" value="KAK3928071.1"/>
    <property type="molecule type" value="Genomic_DNA"/>
</dbReference>
<protein>
    <submittedName>
        <fullName evidence="1">Homeobox protein Hox-A1a</fullName>
    </submittedName>
</protein>
<name>A0AAE1LPQ7_9NEOP</name>
<accession>A0AAE1LPQ7</accession>
<evidence type="ECO:0000313" key="3">
    <source>
        <dbReference type="Proteomes" id="UP001219518"/>
    </source>
</evidence>